<gene>
    <name evidence="1" type="ORF">PCOR1329_LOCUS62767</name>
</gene>
<evidence type="ECO:0000313" key="2">
    <source>
        <dbReference type="Proteomes" id="UP001189429"/>
    </source>
</evidence>
<comment type="caution">
    <text evidence="1">The sequence shown here is derived from an EMBL/GenBank/DDBJ whole genome shotgun (WGS) entry which is preliminary data.</text>
</comment>
<accession>A0ABN9W020</accession>
<protein>
    <submittedName>
        <fullName evidence="1">Uncharacterized protein</fullName>
    </submittedName>
</protein>
<keyword evidence="2" id="KW-1185">Reference proteome</keyword>
<reference evidence="1" key="1">
    <citation type="submission" date="2023-10" db="EMBL/GenBank/DDBJ databases">
        <authorList>
            <person name="Chen Y."/>
            <person name="Shah S."/>
            <person name="Dougan E. K."/>
            <person name="Thang M."/>
            <person name="Chan C."/>
        </authorList>
    </citation>
    <scope>NUCLEOTIDE SEQUENCE [LARGE SCALE GENOMIC DNA]</scope>
</reference>
<evidence type="ECO:0000313" key="1">
    <source>
        <dbReference type="EMBL" id="CAK0879301.1"/>
    </source>
</evidence>
<feature type="non-terminal residue" evidence="1">
    <location>
        <position position="132"/>
    </location>
</feature>
<dbReference type="Proteomes" id="UP001189429">
    <property type="component" value="Unassembled WGS sequence"/>
</dbReference>
<organism evidence="1 2">
    <name type="scientific">Prorocentrum cordatum</name>
    <dbReference type="NCBI Taxonomy" id="2364126"/>
    <lineage>
        <taxon>Eukaryota</taxon>
        <taxon>Sar</taxon>
        <taxon>Alveolata</taxon>
        <taxon>Dinophyceae</taxon>
        <taxon>Prorocentrales</taxon>
        <taxon>Prorocentraceae</taxon>
        <taxon>Prorocentrum</taxon>
    </lineage>
</organism>
<name>A0ABN9W020_9DINO</name>
<proteinExistence type="predicted"/>
<sequence>MYKKGCEAQDLFGAPLSAAMYFPAFRGAGVADEQAANQVQLGHDVGAALRRRAAITLGASIYDPDASDTVHPNTEGVPAIMSTHTIDECVWLVFQRARSVPTVPQLNRAAAALSLDLSKQVLHSCNNHFVIL</sequence>
<dbReference type="EMBL" id="CAUYUJ010017940">
    <property type="protein sequence ID" value="CAK0879301.1"/>
    <property type="molecule type" value="Genomic_DNA"/>
</dbReference>